<dbReference type="AlphaFoldDB" id="A0A0D7ELY0"/>
<proteinExistence type="predicted"/>
<organism evidence="1 2">
    <name type="scientific">Rhodopseudomonas palustris</name>
    <dbReference type="NCBI Taxonomy" id="1076"/>
    <lineage>
        <taxon>Bacteria</taxon>
        <taxon>Pseudomonadati</taxon>
        <taxon>Pseudomonadota</taxon>
        <taxon>Alphaproteobacteria</taxon>
        <taxon>Hyphomicrobiales</taxon>
        <taxon>Nitrobacteraceae</taxon>
        <taxon>Rhodopseudomonas</taxon>
    </lineage>
</organism>
<dbReference type="Proteomes" id="UP000032515">
    <property type="component" value="Unassembled WGS sequence"/>
</dbReference>
<comment type="caution">
    <text evidence="1">The sequence shown here is derived from an EMBL/GenBank/DDBJ whole genome shotgun (WGS) entry which is preliminary data.</text>
</comment>
<protein>
    <submittedName>
        <fullName evidence="1">Uncharacterized protein</fullName>
    </submittedName>
</protein>
<dbReference type="OrthoDB" id="8247234at2"/>
<dbReference type="RefSeq" id="WP_044412099.1">
    <property type="nucleotide sequence ID" value="NZ_JXXE01000287.1"/>
</dbReference>
<evidence type="ECO:0000313" key="2">
    <source>
        <dbReference type="Proteomes" id="UP000032515"/>
    </source>
</evidence>
<accession>A0A0D7ELY0</accession>
<evidence type="ECO:0000313" key="1">
    <source>
        <dbReference type="EMBL" id="KIZ41671.1"/>
    </source>
</evidence>
<reference evidence="1 2" key="1">
    <citation type="submission" date="2014-11" db="EMBL/GenBank/DDBJ databases">
        <title>Genomics and ecophysiology of heterotrophic nitrogen fixing bacteria isolated from estuarine surface water.</title>
        <authorList>
            <person name="Bentzon-Tilia M."/>
            <person name="Severin I."/>
            <person name="Hansen L.H."/>
            <person name="Riemann L."/>
        </authorList>
    </citation>
    <scope>NUCLEOTIDE SEQUENCE [LARGE SCALE GENOMIC DNA]</scope>
    <source>
        <strain evidence="1 2">BAL398</strain>
    </source>
</reference>
<dbReference type="EMBL" id="JXXE01000287">
    <property type="protein sequence ID" value="KIZ41671.1"/>
    <property type="molecule type" value="Genomic_DNA"/>
</dbReference>
<gene>
    <name evidence="1" type="ORF">OO17_14490</name>
</gene>
<name>A0A0D7ELY0_RHOPL</name>
<sequence>MDTQLFAGHDKRLMAVTAIAVEANALVYDHGCEEVIANDDPDAGRKVFAAAFLAWAEGKIDGTAEEVFAAVQEVLEA</sequence>
<dbReference type="PATRIC" id="fig|1076.23.peg.3041"/>